<dbReference type="PANTHER" id="PTHR31297:SF42">
    <property type="entry name" value="GLYCOSIDE HYDROLASE FAMILY 5 DOMAIN-CONTAINING PROTEIN"/>
    <property type="match status" value="1"/>
</dbReference>
<name>A0A9P6AUP9_9AGAM</name>
<dbReference type="SUPFAM" id="SSF51445">
    <property type="entry name" value="(Trans)glycosidases"/>
    <property type="match status" value="1"/>
</dbReference>
<keyword evidence="3 4" id="KW-0326">Glycosidase</keyword>
<accession>A0A9P6AUP9</accession>
<dbReference type="GO" id="GO:0009251">
    <property type="term" value="P:glucan catabolic process"/>
    <property type="evidence" value="ECO:0007669"/>
    <property type="project" value="TreeGrafter"/>
</dbReference>
<evidence type="ECO:0000259" key="6">
    <source>
        <dbReference type="Pfam" id="PF00150"/>
    </source>
</evidence>
<dbReference type="Gene3D" id="3.20.20.80">
    <property type="entry name" value="Glycosidases"/>
    <property type="match status" value="2"/>
</dbReference>
<sequence length="515" mass="57329">MLFLAFFLTFFFAAVCADNFAAGSSRFLGTTRKPETIFSIKKFESTVGAIIDTIGLGNNRSYDHSVPVPKIYGVNIGGWLLSEAWMFPSKWLAMGGQFCSSCDLCRQSEWSLAEYLGREQTNAVFKEHWETWFTQEDVDGIVAAGLNMVRIPMGFWIIEDIVDTATEPYAQGALDQLIRGLTMLRDAGIYVVLDQHAMPGVSSINQMFAGNCTPTIQFYESPNDYNYKRAVTWSIVMTYLSHMHPAFKTVFSLEAINEPEMNYAITPGLDRYEKSFVLGVRVIEFALGIICDDSLAFEAFFDPITAPALFAAIPIIRRLNSKYNIGGDGIETVLSFLLQLCSGKGVAEVQLGLNIDLCSSRCLSTQFMNRDWQHLANGTVPNPADAARGPQIYDNHLYFNFGGVAAQNPTAYMQVICNLTRVADAAAISNAPLYFGEWAISTAFATNDTFLKMWGDAQKQAYSQGAGWSFWAWKVDPDATVLDQRMWSYRDAIAGGVMTKKPDEYFTPDVCAPFR</sequence>
<evidence type="ECO:0000256" key="5">
    <source>
        <dbReference type="SAM" id="SignalP"/>
    </source>
</evidence>
<keyword evidence="5" id="KW-0732">Signal</keyword>
<dbReference type="OrthoDB" id="1887033at2759"/>
<proteinExistence type="inferred from homology"/>
<reference evidence="7" key="1">
    <citation type="journal article" date="2020" name="Nat. Commun.">
        <title>Large-scale genome sequencing of mycorrhizal fungi provides insights into the early evolution of symbiotic traits.</title>
        <authorList>
            <person name="Miyauchi S."/>
            <person name="Kiss E."/>
            <person name="Kuo A."/>
            <person name="Drula E."/>
            <person name="Kohler A."/>
            <person name="Sanchez-Garcia M."/>
            <person name="Morin E."/>
            <person name="Andreopoulos B."/>
            <person name="Barry K.W."/>
            <person name="Bonito G."/>
            <person name="Buee M."/>
            <person name="Carver A."/>
            <person name="Chen C."/>
            <person name="Cichocki N."/>
            <person name="Clum A."/>
            <person name="Culley D."/>
            <person name="Crous P.W."/>
            <person name="Fauchery L."/>
            <person name="Girlanda M."/>
            <person name="Hayes R.D."/>
            <person name="Keri Z."/>
            <person name="LaButti K."/>
            <person name="Lipzen A."/>
            <person name="Lombard V."/>
            <person name="Magnuson J."/>
            <person name="Maillard F."/>
            <person name="Murat C."/>
            <person name="Nolan M."/>
            <person name="Ohm R.A."/>
            <person name="Pangilinan J."/>
            <person name="Pereira M.F."/>
            <person name="Perotto S."/>
            <person name="Peter M."/>
            <person name="Pfister S."/>
            <person name="Riley R."/>
            <person name="Sitrit Y."/>
            <person name="Stielow J.B."/>
            <person name="Szollosi G."/>
            <person name="Zifcakova L."/>
            <person name="Stursova M."/>
            <person name="Spatafora J.W."/>
            <person name="Tedersoo L."/>
            <person name="Vaario L.M."/>
            <person name="Yamada A."/>
            <person name="Yan M."/>
            <person name="Wang P."/>
            <person name="Xu J."/>
            <person name="Bruns T."/>
            <person name="Baldrian P."/>
            <person name="Vilgalys R."/>
            <person name="Dunand C."/>
            <person name="Henrissat B."/>
            <person name="Grigoriev I.V."/>
            <person name="Hibbett D."/>
            <person name="Nagy L.G."/>
            <person name="Martin F.M."/>
        </authorList>
    </citation>
    <scope>NUCLEOTIDE SEQUENCE</scope>
    <source>
        <strain evidence="7">UP504</strain>
    </source>
</reference>
<dbReference type="InterPro" id="IPR001547">
    <property type="entry name" value="Glyco_hydro_5"/>
</dbReference>
<keyword evidence="8" id="KW-1185">Reference proteome</keyword>
<feature type="signal peptide" evidence="5">
    <location>
        <begin position="1"/>
        <end position="17"/>
    </location>
</feature>
<dbReference type="GO" id="GO:0008422">
    <property type="term" value="F:beta-glucosidase activity"/>
    <property type="evidence" value="ECO:0007669"/>
    <property type="project" value="TreeGrafter"/>
</dbReference>
<evidence type="ECO:0000313" key="8">
    <source>
        <dbReference type="Proteomes" id="UP000886523"/>
    </source>
</evidence>
<dbReference type="PANTHER" id="PTHR31297">
    <property type="entry name" value="GLUCAN ENDO-1,6-BETA-GLUCOSIDASE B"/>
    <property type="match status" value="1"/>
</dbReference>
<evidence type="ECO:0000256" key="3">
    <source>
        <dbReference type="ARBA" id="ARBA00023295"/>
    </source>
</evidence>
<dbReference type="GO" id="GO:0005576">
    <property type="term" value="C:extracellular region"/>
    <property type="evidence" value="ECO:0007669"/>
    <property type="project" value="TreeGrafter"/>
</dbReference>
<gene>
    <name evidence="7" type="ORF">BS47DRAFT_1297834</name>
</gene>
<dbReference type="AlphaFoldDB" id="A0A9P6AUP9"/>
<dbReference type="Pfam" id="PF00150">
    <property type="entry name" value="Cellulase"/>
    <property type="match status" value="1"/>
</dbReference>
<dbReference type="InterPro" id="IPR050386">
    <property type="entry name" value="Glycosyl_hydrolase_5"/>
</dbReference>
<dbReference type="Proteomes" id="UP000886523">
    <property type="component" value="Unassembled WGS sequence"/>
</dbReference>
<organism evidence="7 8">
    <name type="scientific">Hydnum rufescens UP504</name>
    <dbReference type="NCBI Taxonomy" id="1448309"/>
    <lineage>
        <taxon>Eukaryota</taxon>
        <taxon>Fungi</taxon>
        <taxon>Dikarya</taxon>
        <taxon>Basidiomycota</taxon>
        <taxon>Agaricomycotina</taxon>
        <taxon>Agaricomycetes</taxon>
        <taxon>Cantharellales</taxon>
        <taxon>Hydnaceae</taxon>
        <taxon>Hydnum</taxon>
    </lineage>
</organism>
<evidence type="ECO:0000256" key="1">
    <source>
        <dbReference type="ARBA" id="ARBA00005641"/>
    </source>
</evidence>
<dbReference type="InterPro" id="IPR017853">
    <property type="entry name" value="GH"/>
</dbReference>
<comment type="caution">
    <text evidence="7">The sequence shown here is derived from an EMBL/GenBank/DDBJ whole genome shotgun (WGS) entry which is preliminary data.</text>
</comment>
<feature type="chain" id="PRO_5040108678" evidence="5">
    <location>
        <begin position="18"/>
        <end position="515"/>
    </location>
</feature>
<evidence type="ECO:0000313" key="7">
    <source>
        <dbReference type="EMBL" id="KAF9512313.1"/>
    </source>
</evidence>
<feature type="domain" description="Glycoside hydrolase family 5" evidence="6">
    <location>
        <begin position="128"/>
        <end position="474"/>
    </location>
</feature>
<comment type="similarity">
    <text evidence="1 4">Belongs to the glycosyl hydrolase 5 (cellulase A) family.</text>
</comment>
<evidence type="ECO:0000256" key="4">
    <source>
        <dbReference type="RuleBase" id="RU361153"/>
    </source>
</evidence>
<protein>
    <submittedName>
        <fullName evidence="7">Glycoside hydrolase family 5 protein</fullName>
    </submittedName>
</protein>
<dbReference type="GO" id="GO:0009986">
    <property type="term" value="C:cell surface"/>
    <property type="evidence" value="ECO:0007669"/>
    <property type="project" value="TreeGrafter"/>
</dbReference>
<evidence type="ECO:0000256" key="2">
    <source>
        <dbReference type="ARBA" id="ARBA00022801"/>
    </source>
</evidence>
<dbReference type="EMBL" id="MU128988">
    <property type="protein sequence ID" value="KAF9512313.1"/>
    <property type="molecule type" value="Genomic_DNA"/>
</dbReference>
<keyword evidence="2 4" id="KW-0378">Hydrolase</keyword>